<dbReference type="AlphaFoldDB" id="A0QXG6"/>
<dbReference type="STRING" id="246196.MSMEG_3293"/>
<name>A0QXG6_MYCS2</name>
<evidence type="ECO:0000313" key="2">
    <source>
        <dbReference type="Proteomes" id="UP000000757"/>
    </source>
</evidence>
<protein>
    <submittedName>
        <fullName evidence="1">Uncharacterized protein</fullName>
    </submittedName>
</protein>
<dbReference type="Proteomes" id="UP000000757">
    <property type="component" value="Chromosome"/>
</dbReference>
<dbReference type="PATRIC" id="fig|246196.57.peg.3293"/>
<evidence type="ECO:0000313" key="1">
    <source>
        <dbReference type="EMBL" id="ABK76205.1"/>
    </source>
</evidence>
<keyword evidence="2" id="KW-1185">Reference proteome</keyword>
<gene>
    <name evidence="1" type="ordered locus">MSMEG_3293</name>
</gene>
<sequence length="57" mass="6403">MENSRNTFAIDARDLCGRSRRPRDVDFRYGFFLVCAPVSPSSADTGDETSTRQAIFV</sequence>
<dbReference type="EMBL" id="CP000480">
    <property type="protein sequence ID" value="ABK76205.1"/>
    <property type="molecule type" value="Genomic_DNA"/>
</dbReference>
<accession>A0QXG6</accession>
<dbReference type="KEGG" id="msm:MSMEG_3293"/>
<dbReference type="KEGG" id="msb:LJ00_16360"/>
<organism evidence="1 2">
    <name type="scientific">Mycolicibacterium smegmatis (strain ATCC 700084 / mc(2)155)</name>
    <name type="common">Mycobacterium smegmatis</name>
    <dbReference type="NCBI Taxonomy" id="246196"/>
    <lineage>
        <taxon>Bacteria</taxon>
        <taxon>Bacillati</taxon>
        <taxon>Actinomycetota</taxon>
        <taxon>Actinomycetes</taxon>
        <taxon>Mycobacteriales</taxon>
        <taxon>Mycobacteriaceae</taxon>
        <taxon>Mycolicibacterium</taxon>
    </lineage>
</organism>
<reference evidence="1 2" key="1">
    <citation type="submission" date="2006-10" db="EMBL/GenBank/DDBJ databases">
        <authorList>
            <person name="Fleischmann R.D."/>
            <person name="Dodson R.J."/>
            <person name="Haft D.H."/>
            <person name="Merkel J.S."/>
            <person name="Nelson W.C."/>
            <person name="Fraser C.M."/>
        </authorList>
    </citation>
    <scope>NUCLEOTIDE SEQUENCE [LARGE SCALE GENOMIC DNA]</scope>
    <source>
        <strain evidence="2">ATCC 700084 / mc(2)155</strain>
    </source>
</reference>
<proteinExistence type="predicted"/>